<feature type="transmembrane region" description="Helical" evidence="1">
    <location>
        <begin position="168"/>
        <end position="188"/>
    </location>
</feature>
<feature type="transmembrane region" description="Helical" evidence="1">
    <location>
        <begin position="133"/>
        <end position="156"/>
    </location>
</feature>
<dbReference type="GO" id="GO:0016020">
    <property type="term" value="C:membrane"/>
    <property type="evidence" value="ECO:0007669"/>
    <property type="project" value="TreeGrafter"/>
</dbReference>
<protein>
    <submittedName>
        <fullName evidence="4">Acyltransferase</fullName>
    </submittedName>
</protein>
<organism evidence="4 5">
    <name type="scientific">Leptospira soteropolitanensis</name>
    <dbReference type="NCBI Taxonomy" id="2950025"/>
    <lineage>
        <taxon>Bacteria</taxon>
        <taxon>Pseudomonadati</taxon>
        <taxon>Spirochaetota</taxon>
        <taxon>Spirochaetia</taxon>
        <taxon>Leptospirales</taxon>
        <taxon>Leptospiraceae</taxon>
        <taxon>Leptospira</taxon>
    </lineage>
</organism>
<keyword evidence="4" id="KW-0808">Transferase</keyword>
<name>A0AAW5VGX7_9LEPT</name>
<feature type="transmembrane region" description="Helical" evidence="1">
    <location>
        <begin position="35"/>
        <end position="52"/>
    </location>
</feature>
<keyword evidence="6" id="KW-1185">Reference proteome</keyword>
<evidence type="ECO:0000259" key="2">
    <source>
        <dbReference type="Pfam" id="PF01757"/>
    </source>
</evidence>
<evidence type="ECO:0000256" key="1">
    <source>
        <dbReference type="SAM" id="Phobius"/>
    </source>
</evidence>
<dbReference type="EMBL" id="JAMQPL010000001">
    <property type="protein sequence ID" value="MCW7528788.1"/>
    <property type="molecule type" value="Genomic_DNA"/>
</dbReference>
<dbReference type="Proteomes" id="UP001208912">
    <property type="component" value="Unassembled WGS sequence"/>
</dbReference>
<dbReference type="PANTHER" id="PTHR23028:SF53">
    <property type="entry name" value="ACYL_TRANSF_3 DOMAIN-CONTAINING PROTEIN"/>
    <property type="match status" value="1"/>
</dbReference>
<dbReference type="PANTHER" id="PTHR23028">
    <property type="entry name" value="ACETYLTRANSFERASE"/>
    <property type="match status" value="1"/>
</dbReference>
<evidence type="ECO:0000313" key="3">
    <source>
        <dbReference type="EMBL" id="MCW7524920.1"/>
    </source>
</evidence>
<accession>A0AAW5VGX7</accession>
<dbReference type="Proteomes" id="UP001208540">
    <property type="component" value="Unassembled WGS sequence"/>
</dbReference>
<dbReference type="RefSeq" id="WP_265350306.1">
    <property type="nucleotide sequence ID" value="NZ_JAMQPL010000001.1"/>
</dbReference>
<keyword evidence="1" id="KW-0472">Membrane</keyword>
<keyword evidence="1" id="KW-0812">Transmembrane</keyword>
<dbReference type="InterPro" id="IPR002656">
    <property type="entry name" value="Acyl_transf_3_dom"/>
</dbReference>
<keyword evidence="1" id="KW-1133">Transmembrane helix</keyword>
<keyword evidence="4" id="KW-0012">Acyltransferase</keyword>
<dbReference type="Pfam" id="PF01757">
    <property type="entry name" value="Acyl_transf_3"/>
    <property type="match status" value="1"/>
</dbReference>
<evidence type="ECO:0000313" key="4">
    <source>
        <dbReference type="EMBL" id="MCW7528788.1"/>
    </source>
</evidence>
<comment type="caution">
    <text evidence="4">The sequence shown here is derived from an EMBL/GenBank/DDBJ whole genome shotgun (WGS) entry which is preliminary data.</text>
</comment>
<dbReference type="GO" id="GO:0009103">
    <property type="term" value="P:lipopolysaccharide biosynthetic process"/>
    <property type="evidence" value="ECO:0007669"/>
    <property type="project" value="TreeGrafter"/>
</dbReference>
<gene>
    <name evidence="3" type="ORF">ND861_01055</name>
    <name evidence="4" type="ORF">ND862_01060</name>
</gene>
<evidence type="ECO:0000313" key="6">
    <source>
        <dbReference type="Proteomes" id="UP001208912"/>
    </source>
</evidence>
<sequence>MLKYRAEIDGLRAIAVLSVIFFHAGFSLFKGGFVGVDVFFVISGYLITSIILNEVENNSFSIFNFYERRIRRILPSLFFIMLTCIPFAWLILEPKDLDSFFKSLKAIPTFTSNVFFWKDVDYFETASELKPLIHTWSLAVEEQYYVVFPILFLIIRKVRKRTNERTKYNSYSACLSFGIKFFLCTGFICKKPIKKLLPTAITILGDFSGRIYRLSPSLCF</sequence>
<dbReference type="GO" id="GO:0016747">
    <property type="term" value="F:acyltransferase activity, transferring groups other than amino-acyl groups"/>
    <property type="evidence" value="ECO:0007669"/>
    <property type="project" value="InterPro"/>
</dbReference>
<feature type="transmembrane region" description="Helical" evidence="1">
    <location>
        <begin position="73"/>
        <end position="92"/>
    </location>
</feature>
<evidence type="ECO:0000313" key="5">
    <source>
        <dbReference type="Proteomes" id="UP001208540"/>
    </source>
</evidence>
<dbReference type="EMBL" id="JAMQPM010000001">
    <property type="protein sequence ID" value="MCW7524920.1"/>
    <property type="molecule type" value="Genomic_DNA"/>
</dbReference>
<dbReference type="AlphaFoldDB" id="A0AAW5VGX7"/>
<feature type="transmembrane region" description="Helical" evidence="1">
    <location>
        <begin position="12"/>
        <end position="29"/>
    </location>
</feature>
<reference evidence="4 6" key="1">
    <citation type="submission" date="2022-06" db="EMBL/GenBank/DDBJ databases">
        <title>Leptospira isolates from biofilms formed at urban environments.</title>
        <authorList>
            <person name="Ribeiro P.S."/>
            <person name="Sousa T."/>
            <person name="Carvalho N."/>
            <person name="Aburjaile F."/>
            <person name="Neves F."/>
            <person name="Oliveira D."/>
            <person name="Blanco L."/>
            <person name="Lima J."/>
            <person name="Costa F."/>
            <person name="Brenig B."/>
            <person name="Soares S."/>
            <person name="Ramos R."/>
            <person name="Goes-Neto A."/>
            <person name="Matiuzzi M."/>
            <person name="Azevedo V."/>
            <person name="Ristow P."/>
        </authorList>
    </citation>
    <scope>NUCLEOTIDE SEQUENCE</scope>
    <source>
        <strain evidence="3 6">VSF19</strain>
        <strain evidence="4">VSF20</strain>
    </source>
</reference>
<dbReference type="InterPro" id="IPR050879">
    <property type="entry name" value="Acyltransferase_3"/>
</dbReference>
<proteinExistence type="predicted"/>
<feature type="domain" description="Acyltransferase 3" evidence="2">
    <location>
        <begin position="6"/>
        <end position="161"/>
    </location>
</feature>